<evidence type="ECO:0000259" key="1">
    <source>
        <dbReference type="PROSITE" id="PS50965"/>
    </source>
</evidence>
<organism evidence="2 3">
    <name type="scientific">Apostasia shenzhenica</name>
    <dbReference type="NCBI Taxonomy" id="1088818"/>
    <lineage>
        <taxon>Eukaryota</taxon>
        <taxon>Viridiplantae</taxon>
        <taxon>Streptophyta</taxon>
        <taxon>Embryophyta</taxon>
        <taxon>Tracheophyta</taxon>
        <taxon>Spermatophyta</taxon>
        <taxon>Magnoliopsida</taxon>
        <taxon>Liliopsida</taxon>
        <taxon>Asparagales</taxon>
        <taxon>Orchidaceae</taxon>
        <taxon>Apostasioideae</taxon>
        <taxon>Apostasia</taxon>
    </lineage>
</organism>
<dbReference type="Pfam" id="PF08378">
    <property type="entry name" value="NERD"/>
    <property type="match status" value="1"/>
</dbReference>
<dbReference type="InterPro" id="IPR011528">
    <property type="entry name" value="NERD"/>
</dbReference>
<sequence>MWLEILCGVLIYNVFRRFIFGDVDVPDVDAGSSDPSFAVADRLEKIYGGKAYVGLRIPDPETSSRRHVDVVLVTKREVMVVAVRNFSGFVDVGEGGNWVCTVDNKHKPEFHPDPVLELTRQIEIVESYMQLRGLSLPKGNITAKVILPNPTCRPAYPITFHPEVISYDKWAELKSEKKTGVSSWIKDAFHGSKSGAQDEVFQKLHFILSTAPMWDRLEFKGDRHILGEFIEFKGNSDDLQALRLVNRSKVSRFTVQKASMLGLGRSRLQVLLSPRDYRADAASAFEWEELSVKPSTEVLFQPLNSNKACKFKLSNIISVSLSA</sequence>
<gene>
    <name evidence="2" type="ORF">AXF42_Ash002032</name>
</gene>
<feature type="domain" description="NERD" evidence="1">
    <location>
        <begin position="31"/>
        <end position="148"/>
    </location>
</feature>
<accession>A0A2I0ABX7</accession>
<dbReference type="PROSITE" id="PS50965">
    <property type="entry name" value="NERD"/>
    <property type="match status" value="1"/>
</dbReference>
<dbReference type="STRING" id="1088818.A0A2I0ABX7"/>
<dbReference type="PANTHER" id="PTHR35287">
    <property type="entry name" value="SI:ZFOS-911D5.4"/>
    <property type="match status" value="1"/>
</dbReference>
<keyword evidence="3" id="KW-1185">Reference proteome</keyword>
<dbReference type="PANTHER" id="PTHR35287:SF1">
    <property type="entry name" value="SI:ZFOS-911D5.4"/>
    <property type="match status" value="1"/>
</dbReference>
<dbReference type="AlphaFoldDB" id="A0A2I0ABX7"/>
<evidence type="ECO:0000313" key="2">
    <source>
        <dbReference type="EMBL" id="PKA53051.1"/>
    </source>
</evidence>
<dbReference type="OrthoDB" id="1874403at2759"/>
<dbReference type="EMBL" id="KZ452001">
    <property type="protein sequence ID" value="PKA53051.1"/>
    <property type="molecule type" value="Genomic_DNA"/>
</dbReference>
<protein>
    <recommendedName>
        <fullName evidence="1">NERD domain-containing protein</fullName>
    </recommendedName>
</protein>
<dbReference type="Proteomes" id="UP000236161">
    <property type="component" value="Unassembled WGS sequence"/>
</dbReference>
<proteinExistence type="predicted"/>
<reference evidence="2 3" key="1">
    <citation type="journal article" date="2017" name="Nature">
        <title>The Apostasia genome and the evolution of orchids.</title>
        <authorList>
            <person name="Zhang G.Q."/>
            <person name="Liu K.W."/>
            <person name="Li Z."/>
            <person name="Lohaus R."/>
            <person name="Hsiao Y.Y."/>
            <person name="Niu S.C."/>
            <person name="Wang J.Y."/>
            <person name="Lin Y.C."/>
            <person name="Xu Q."/>
            <person name="Chen L.J."/>
            <person name="Yoshida K."/>
            <person name="Fujiwara S."/>
            <person name="Wang Z.W."/>
            <person name="Zhang Y.Q."/>
            <person name="Mitsuda N."/>
            <person name="Wang M."/>
            <person name="Liu G.H."/>
            <person name="Pecoraro L."/>
            <person name="Huang H.X."/>
            <person name="Xiao X.J."/>
            <person name="Lin M."/>
            <person name="Wu X.Y."/>
            <person name="Wu W.L."/>
            <person name="Chen Y.Y."/>
            <person name="Chang S.B."/>
            <person name="Sakamoto S."/>
            <person name="Ohme-Takagi M."/>
            <person name="Yagi M."/>
            <person name="Zeng S.J."/>
            <person name="Shen C.Y."/>
            <person name="Yeh C.M."/>
            <person name="Luo Y.B."/>
            <person name="Tsai W.C."/>
            <person name="Van de Peer Y."/>
            <person name="Liu Z.J."/>
        </authorList>
    </citation>
    <scope>NUCLEOTIDE SEQUENCE [LARGE SCALE GENOMIC DNA]</scope>
    <source>
        <strain evidence="3">cv. Shenzhen</strain>
        <tissue evidence="2">Stem</tissue>
    </source>
</reference>
<evidence type="ECO:0000313" key="3">
    <source>
        <dbReference type="Proteomes" id="UP000236161"/>
    </source>
</evidence>
<name>A0A2I0ABX7_9ASPA</name>